<evidence type="ECO:0000313" key="1">
    <source>
        <dbReference type="EMBL" id="GFH43025.1"/>
    </source>
</evidence>
<reference evidence="1 2" key="1">
    <citation type="submission" date="2020-02" db="EMBL/GenBank/DDBJ databases">
        <title>Draft genome sequence of Lactococcus sp. Hs30E4-3.</title>
        <authorList>
            <person name="Noda S."/>
            <person name="Yuki M."/>
            <person name="Ohkuma M."/>
        </authorList>
    </citation>
    <scope>NUCLEOTIDE SEQUENCE [LARGE SCALE GENOMIC DNA]</scope>
    <source>
        <strain evidence="1 2">Hs30E4-3</strain>
    </source>
</reference>
<comment type="caution">
    <text evidence="1">The sequence shown here is derived from an EMBL/GenBank/DDBJ whole genome shotgun (WGS) entry which is preliminary data.</text>
</comment>
<evidence type="ECO:0000313" key="2">
    <source>
        <dbReference type="Proteomes" id="UP000480303"/>
    </source>
</evidence>
<protein>
    <submittedName>
        <fullName evidence="1">Uncharacterized protein</fullName>
    </submittedName>
</protein>
<organism evidence="1 2">
    <name type="scientific">Pseudolactococcus hodotermopsidis</name>
    <dbReference type="NCBI Taxonomy" id="2709157"/>
    <lineage>
        <taxon>Bacteria</taxon>
        <taxon>Bacillati</taxon>
        <taxon>Bacillota</taxon>
        <taxon>Bacilli</taxon>
        <taxon>Lactobacillales</taxon>
        <taxon>Streptococcaceae</taxon>
        <taxon>Pseudolactococcus</taxon>
    </lineage>
</organism>
<gene>
    <name evidence="1" type="ORF">Hs30E_15760</name>
</gene>
<dbReference type="Proteomes" id="UP000480303">
    <property type="component" value="Unassembled WGS sequence"/>
</dbReference>
<dbReference type="EMBL" id="BLLI01000052">
    <property type="protein sequence ID" value="GFH43025.1"/>
    <property type="molecule type" value="Genomic_DNA"/>
</dbReference>
<accession>A0A6A0BEB8</accession>
<name>A0A6A0BEB8_9LACT</name>
<proteinExistence type="predicted"/>
<dbReference type="AlphaFoldDB" id="A0A6A0BEB8"/>
<keyword evidence="2" id="KW-1185">Reference proteome</keyword>
<sequence length="51" mass="5860">MTDKDGDDLLEVVDGDVFIRESGTNKFTHKETALVITFQRRAIADYLEKEK</sequence>